<evidence type="ECO:0000313" key="1">
    <source>
        <dbReference type="EMBL" id="KAJ8676634.1"/>
    </source>
</evidence>
<organism evidence="1 2">
    <name type="scientific">Eretmocerus hayati</name>
    <dbReference type="NCBI Taxonomy" id="131215"/>
    <lineage>
        <taxon>Eukaryota</taxon>
        <taxon>Metazoa</taxon>
        <taxon>Ecdysozoa</taxon>
        <taxon>Arthropoda</taxon>
        <taxon>Hexapoda</taxon>
        <taxon>Insecta</taxon>
        <taxon>Pterygota</taxon>
        <taxon>Neoptera</taxon>
        <taxon>Endopterygota</taxon>
        <taxon>Hymenoptera</taxon>
        <taxon>Apocrita</taxon>
        <taxon>Proctotrupomorpha</taxon>
        <taxon>Chalcidoidea</taxon>
        <taxon>Aphelinidae</taxon>
        <taxon>Aphelininae</taxon>
        <taxon>Eretmocerus</taxon>
    </lineage>
</organism>
<proteinExistence type="predicted"/>
<reference evidence="1" key="1">
    <citation type="submission" date="2023-04" db="EMBL/GenBank/DDBJ databases">
        <title>A chromosome-level genome assembly of the parasitoid wasp Eretmocerus hayati.</title>
        <authorList>
            <person name="Zhong Y."/>
            <person name="Liu S."/>
            <person name="Liu Y."/>
        </authorList>
    </citation>
    <scope>NUCLEOTIDE SEQUENCE</scope>
    <source>
        <strain evidence="1">ZJU_SS_LIU_2023</strain>
    </source>
</reference>
<name>A0ACC2NZV2_9HYME</name>
<protein>
    <submittedName>
        <fullName evidence="1">Uncharacterized protein</fullName>
    </submittedName>
</protein>
<accession>A0ACC2NZV2</accession>
<comment type="caution">
    <text evidence="1">The sequence shown here is derived from an EMBL/GenBank/DDBJ whole genome shotgun (WGS) entry which is preliminary data.</text>
</comment>
<feature type="non-terminal residue" evidence="1">
    <location>
        <position position="1"/>
    </location>
</feature>
<gene>
    <name evidence="1" type="ORF">QAD02_012421</name>
</gene>
<dbReference type="EMBL" id="CM056742">
    <property type="protein sequence ID" value="KAJ8676634.1"/>
    <property type="molecule type" value="Genomic_DNA"/>
</dbReference>
<sequence>QSLPHSRFQVQRWNVLRVVVPSRAVKLDRVIMEVLIDCYFDRFFEKMDRSSLASRHKRRQLVKFFSDLINNCAEAEGLDRADVCERVVRAALRYHNISMADNGSVCMLGKFHNVLYIAAKLCYDWRLDNSELVAKILSDMYYCEKTFERIFVGAIFGTRVTHFLSGWKSDFDDREENVKALVYFLDHAVRARLEFYYQPLATKRRFIDVPMESYGQSLPLRVAVQNGSADVVQIMLRYGASNEEDTASLAPAPIETLLSRLNEHCENSNHTSVRPSIDGEIEGASSACPPELLGCLKLLLRSMPGVYVRVPGHLADSCGIQRVPVLEQYPGVAAKGLLPPERSGQCPAELRHLARCRVRSCLAKNWALPHGIAKLQIPATLRDYLDLRED</sequence>
<evidence type="ECO:0000313" key="2">
    <source>
        <dbReference type="Proteomes" id="UP001239111"/>
    </source>
</evidence>
<keyword evidence="2" id="KW-1185">Reference proteome</keyword>
<dbReference type="Proteomes" id="UP001239111">
    <property type="component" value="Chromosome 2"/>
</dbReference>